<dbReference type="InterPro" id="IPR001647">
    <property type="entry name" value="HTH_TetR"/>
</dbReference>
<dbReference type="Pfam" id="PF00440">
    <property type="entry name" value="TetR_N"/>
    <property type="match status" value="1"/>
</dbReference>
<dbReference type="SUPFAM" id="SSF46689">
    <property type="entry name" value="Homeodomain-like"/>
    <property type="match status" value="1"/>
</dbReference>
<organism evidence="3">
    <name type="scientific">marine metagenome</name>
    <dbReference type="NCBI Taxonomy" id="408172"/>
    <lineage>
        <taxon>unclassified sequences</taxon>
        <taxon>metagenomes</taxon>
        <taxon>ecological metagenomes</taxon>
    </lineage>
</organism>
<dbReference type="Gene3D" id="1.10.357.10">
    <property type="entry name" value="Tetracycline Repressor, domain 2"/>
    <property type="match status" value="1"/>
</dbReference>
<protein>
    <recommendedName>
        <fullName evidence="2">HTH tetR-type domain-containing protein</fullName>
    </recommendedName>
</protein>
<gene>
    <name evidence="3" type="ORF">METZ01_LOCUS498079</name>
</gene>
<name>A0A383DLV2_9ZZZZ</name>
<evidence type="ECO:0000313" key="3">
    <source>
        <dbReference type="EMBL" id="SVE45225.1"/>
    </source>
</evidence>
<dbReference type="PROSITE" id="PS50977">
    <property type="entry name" value="HTH_TETR_2"/>
    <property type="match status" value="1"/>
</dbReference>
<dbReference type="GO" id="GO:0003677">
    <property type="term" value="F:DNA binding"/>
    <property type="evidence" value="ECO:0007669"/>
    <property type="project" value="UniProtKB-KW"/>
</dbReference>
<dbReference type="EMBL" id="UINC01218271">
    <property type="protein sequence ID" value="SVE45225.1"/>
    <property type="molecule type" value="Genomic_DNA"/>
</dbReference>
<feature type="non-terminal residue" evidence="3">
    <location>
        <position position="1"/>
    </location>
</feature>
<evidence type="ECO:0000259" key="2">
    <source>
        <dbReference type="PROSITE" id="PS50977"/>
    </source>
</evidence>
<proteinExistence type="predicted"/>
<feature type="non-terminal residue" evidence="3">
    <location>
        <position position="213"/>
    </location>
</feature>
<reference evidence="3" key="1">
    <citation type="submission" date="2018-05" db="EMBL/GenBank/DDBJ databases">
        <authorList>
            <person name="Lanie J.A."/>
            <person name="Ng W.-L."/>
            <person name="Kazmierczak K.M."/>
            <person name="Andrzejewski T.M."/>
            <person name="Davidsen T.M."/>
            <person name="Wayne K.J."/>
            <person name="Tettelin H."/>
            <person name="Glass J.I."/>
            <person name="Rusch D."/>
            <person name="Podicherti R."/>
            <person name="Tsui H.-C.T."/>
            <person name="Winkler M.E."/>
        </authorList>
    </citation>
    <scope>NUCLEOTIDE SEQUENCE</scope>
</reference>
<dbReference type="InterPro" id="IPR009057">
    <property type="entry name" value="Homeodomain-like_sf"/>
</dbReference>
<keyword evidence="1" id="KW-0238">DNA-binding</keyword>
<accession>A0A383DLV2</accession>
<feature type="domain" description="HTH tetR-type" evidence="2">
    <location>
        <begin position="54"/>
        <end position="114"/>
    </location>
</feature>
<sequence>MDPESSNFELAQWPVNTTIEAFKAKWHLEGEPLWNSVFEMHKNKMQIKNAKVAIPNLEKILMATFRLANSKGFEAMSLRDLKRETGISMGGLYAYIGSKNDLASVIMGVLLKYMDKVIGGLANEDLAPVNYLRAMVFGEIYMMEILNPWYYFCFMELKGLPREQQQKAMDAELRFKSIAINIINNGIEEGQFSCKKPELLASQVAAQLQQWHL</sequence>
<evidence type="ECO:0000256" key="1">
    <source>
        <dbReference type="ARBA" id="ARBA00023125"/>
    </source>
</evidence>
<dbReference type="AlphaFoldDB" id="A0A383DLV2"/>